<evidence type="ECO:0000313" key="3">
    <source>
        <dbReference type="Proteomes" id="UP000244855"/>
    </source>
</evidence>
<comment type="similarity">
    <text evidence="1">Belongs to the terpene synthase family.</text>
</comment>
<reference evidence="2 3" key="1">
    <citation type="journal article" date="2018" name="Sci. Rep.">
        <title>Comparative genomics provides insights into the lifestyle and reveals functional heterogeneity of dark septate endophytic fungi.</title>
        <authorList>
            <person name="Knapp D.G."/>
            <person name="Nemeth J.B."/>
            <person name="Barry K."/>
            <person name="Hainaut M."/>
            <person name="Henrissat B."/>
            <person name="Johnson J."/>
            <person name="Kuo A."/>
            <person name="Lim J.H.P."/>
            <person name="Lipzen A."/>
            <person name="Nolan M."/>
            <person name="Ohm R.A."/>
            <person name="Tamas L."/>
            <person name="Grigoriev I.V."/>
            <person name="Spatafora J.W."/>
            <person name="Nagy L.G."/>
            <person name="Kovacs G.M."/>
        </authorList>
    </citation>
    <scope>NUCLEOTIDE SEQUENCE [LARGE SCALE GENOMIC DNA]</scope>
    <source>
        <strain evidence="2 3">DSE2036</strain>
    </source>
</reference>
<sequence length="952" mass="108095">MDQLLQPGRGVNCPSPKEIILNLIDLCPDFNQFSSFSTTVYDTAWLSMLYKPGTKHGDEQEQLFPECFEFVLAEQQSTGGWGSYGSEIDAIMNSLAALLALVTCQRLRADAFGTVGLIRKIEKARKCIQKLLEDWDVDSTVHVGFEVLVTGILRQLRSFDIEFTFPGSAQLESLYNRKMKRFVPEMIYSHKQTTILHSLEALVGIIDFDKVSHHCTEESGILASPSATASYLIHAKQWDEKAEKYLRTILEVYSKKGHRGVPSAFPTPIFELTWTLSSMLSTGVEVEQIHSSALAKIASFLNGALRINKGTVGFAPGLISDADDTARTLMTLKLLGESPDPAPMIRLFELDDHFRTYEMEQNPSFSANCNVLLALLYLGDVSKYLSQISKALDFILVEFERGEVLDKWSLSLYYCGMLVSQAFVKLLELHDLGHLQTLEEEILTEKIPIVICRIVLRMLATQGEEGDWNRSLEETSYAVLTITQCLQLPWNQSAKVRLDESLEKGRAYVRKQYQRGEESRCIWVEKVTYESALLKTVYCSMAIHNKRHERQWTTQTFCIPEAHSKKLSSLLSTLPIFNPLCLACVDIILVQASFFTRFLMRKRQHIFSRDQIPMSKDEYLGFIPAIWAMCDYMGGNALSVNNFRDMVWLSLLNYQADEFMETIVGELGREDMESLTDALQNESRRKARNGNGYRTPISSTVEDIISVLRKYISHIRTHTAVVASPTHIQESLENELHTFLRAHIAHNTDNHAFREQRKRDGRKGFACSDLARSSYQKWIYATGADDTSCPFSFQFFACLISNIYVKHGSEIANVEKTRYCFDGAQAGYVAHALARRLAVMCRMYNDLGSVTRDKLEGNLNSLDFDEFHHPNILSAAKNARQEQYGTNPERRKKDDLMAIAEFERSGVDLAMKKLGQVVQDKQVMEKLKVFVDVTDTFGLLYVKKDIASSRIK</sequence>
<dbReference type="Gene3D" id="1.50.10.160">
    <property type="match status" value="1"/>
</dbReference>
<dbReference type="InterPro" id="IPR050148">
    <property type="entry name" value="Terpene_synthase-like"/>
</dbReference>
<organism evidence="2 3">
    <name type="scientific">Periconia macrospinosa</name>
    <dbReference type="NCBI Taxonomy" id="97972"/>
    <lineage>
        <taxon>Eukaryota</taxon>
        <taxon>Fungi</taxon>
        <taxon>Dikarya</taxon>
        <taxon>Ascomycota</taxon>
        <taxon>Pezizomycotina</taxon>
        <taxon>Dothideomycetes</taxon>
        <taxon>Pleosporomycetidae</taxon>
        <taxon>Pleosporales</taxon>
        <taxon>Massarineae</taxon>
        <taxon>Periconiaceae</taxon>
        <taxon>Periconia</taxon>
    </lineage>
</organism>
<dbReference type="SMR" id="A0A2V1DH32"/>
<dbReference type="Gene3D" id="1.50.10.20">
    <property type="match status" value="1"/>
</dbReference>
<dbReference type="GO" id="GO:0000287">
    <property type="term" value="F:magnesium ion binding"/>
    <property type="evidence" value="ECO:0007669"/>
    <property type="project" value="TreeGrafter"/>
</dbReference>
<dbReference type="PANTHER" id="PTHR31739">
    <property type="entry name" value="ENT-COPALYL DIPHOSPHATE SYNTHASE, CHLOROPLASTIC"/>
    <property type="match status" value="1"/>
</dbReference>
<dbReference type="STRING" id="97972.A0A2V1DH32"/>
<evidence type="ECO:0000256" key="1">
    <source>
        <dbReference type="ARBA" id="ARBA00006333"/>
    </source>
</evidence>
<protein>
    <submittedName>
        <fullName evidence="2">Ent-kaurene synthase</fullName>
    </submittedName>
</protein>
<dbReference type="PANTHER" id="PTHR31739:SF25">
    <property type="entry name" value="(E,E)-GERANYLLINALOOL SYNTHASE"/>
    <property type="match status" value="1"/>
</dbReference>
<accession>A0A2V1DH32</accession>
<dbReference type="InterPro" id="IPR008930">
    <property type="entry name" value="Terpenoid_cyclase/PrenylTrfase"/>
</dbReference>
<proteinExistence type="inferred from homology"/>
<dbReference type="AlphaFoldDB" id="A0A2V1DH32"/>
<dbReference type="EMBL" id="KZ805436">
    <property type="protein sequence ID" value="PVH97410.1"/>
    <property type="molecule type" value="Genomic_DNA"/>
</dbReference>
<dbReference type="SUPFAM" id="SSF48239">
    <property type="entry name" value="Terpenoid cyclases/Protein prenyltransferases"/>
    <property type="match status" value="1"/>
</dbReference>
<gene>
    <name evidence="2" type="ORF">DM02DRAFT_684973</name>
</gene>
<name>A0A2V1DH32_9PLEO</name>
<dbReference type="GO" id="GO:0010333">
    <property type="term" value="F:terpene synthase activity"/>
    <property type="evidence" value="ECO:0007669"/>
    <property type="project" value="InterPro"/>
</dbReference>
<dbReference type="OrthoDB" id="2343925at2759"/>
<dbReference type="Proteomes" id="UP000244855">
    <property type="component" value="Unassembled WGS sequence"/>
</dbReference>
<evidence type="ECO:0000313" key="2">
    <source>
        <dbReference type="EMBL" id="PVH97410.1"/>
    </source>
</evidence>
<dbReference type="GO" id="GO:0016102">
    <property type="term" value="P:diterpenoid biosynthetic process"/>
    <property type="evidence" value="ECO:0007669"/>
    <property type="project" value="TreeGrafter"/>
</dbReference>
<keyword evidence="3" id="KW-1185">Reference proteome</keyword>